<evidence type="ECO:0000256" key="5">
    <source>
        <dbReference type="ARBA" id="ARBA00022989"/>
    </source>
</evidence>
<dbReference type="Proteomes" id="UP000007721">
    <property type="component" value="Chromosome"/>
</dbReference>
<evidence type="ECO:0000256" key="7">
    <source>
        <dbReference type="SAM" id="Phobius"/>
    </source>
</evidence>
<dbReference type="PANTHER" id="PTHR33362:SF5">
    <property type="entry name" value="C4-DICARBOXYLATE TRAP TRANSPORTER LARGE PERMEASE PROTEIN DCTM"/>
    <property type="match status" value="1"/>
</dbReference>
<feature type="domain" description="TRAP C4-dicarboxylate transport system permease DctM subunit" evidence="8">
    <location>
        <begin position="13"/>
        <end position="420"/>
    </location>
</feature>
<organism evidence="9 10">
    <name type="scientific">Geotalea daltonii (strain DSM 22248 / JCM 15807 / FRC-32)</name>
    <name type="common">Geobacter daltonii</name>
    <dbReference type="NCBI Taxonomy" id="316067"/>
    <lineage>
        <taxon>Bacteria</taxon>
        <taxon>Pseudomonadati</taxon>
        <taxon>Thermodesulfobacteriota</taxon>
        <taxon>Desulfuromonadia</taxon>
        <taxon>Geobacterales</taxon>
        <taxon>Geobacteraceae</taxon>
        <taxon>Geotalea</taxon>
    </lineage>
</organism>
<keyword evidence="2" id="KW-1003">Cell membrane</keyword>
<dbReference type="GO" id="GO:0005886">
    <property type="term" value="C:plasma membrane"/>
    <property type="evidence" value="ECO:0007669"/>
    <property type="project" value="UniProtKB-SubCell"/>
</dbReference>
<feature type="transmembrane region" description="Helical" evidence="7">
    <location>
        <begin position="410"/>
        <end position="429"/>
    </location>
</feature>
<comment type="subcellular location">
    <subcellularLocation>
        <location evidence="1">Cell inner membrane</location>
        <topology evidence="1">Multi-pass membrane protein</topology>
    </subcellularLocation>
</comment>
<dbReference type="GO" id="GO:0022857">
    <property type="term" value="F:transmembrane transporter activity"/>
    <property type="evidence" value="ECO:0007669"/>
    <property type="project" value="TreeGrafter"/>
</dbReference>
<feature type="transmembrane region" description="Helical" evidence="7">
    <location>
        <begin position="228"/>
        <end position="261"/>
    </location>
</feature>
<feature type="transmembrane region" description="Helical" evidence="7">
    <location>
        <begin position="321"/>
        <end position="352"/>
    </location>
</feature>
<reference evidence="9 10" key="1">
    <citation type="submission" date="2009-01" db="EMBL/GenBank/DDBJ databases">
        <title>Complete sequence of Geobacter sp. FRC-32.</title>
        <authorList>
            <consortium name="US DOE Joint Genome Institute"/>
            <person name="Lucas S."/>
            <person name="Copeland A."/>
            <person name="Lapidus A."/>
            <person name="Glavina del Rio T."/>
            <person name="Dalin E."/>
            <person name="Tice H."/>
            <person name="Bruce D."/>
            <person name="Goodwin L."/>
            <person name="Pitluck S."/>
            <person name="Saunders E."/>
            <person name="Brettin T."/>
            <person name="Detter J.C."/>
            <person name="Han C."/>
            <person name="Larimer F."/>
            <person name="Land M."/>
            <person name="Hauser L."/>
            <person name="Kyrpides N."/>
            <person name="Ovchinnikova G."/>
            <person name="Kostka J."/>
            <person name="Richardson P."/>
        </authorList>
    </citation>
    <scope>NUCLEOTIDE SEQUENCE [LARGE SCALE GENOMIC DNA]</scope>
    <source>
        <strain evidence="10">DSM 22248 / JCM 15807 / FRC-32</strain>
    </source>
</reference>
<sequence>MTGPMMGVTGIAVMLLMLFFLRIPAAFTMLLVGFFGFAAATSFDAACSMLGSELWSTFSNYGLTVIPLFILVGEIVHYAGYNNGLYFATYRWFGHHRGGLAMTTIMASAAFSAISGSNTATAATMSAVAIPAMNEYKYHPLLNAGSVAAGATLGVLIPPSIVLVVYGLYTGQSIGKLFFGNIIPSAILTTLILATVVVICRIHPEWGPAGPKSSWKERFESLPEAIDILVLFGIIMYALFTGVVTATEAAAVSCFLALVICTVRRKLTWKKLGGAFVDTLRISCMVFMIVAGALIFAKFLTVTRLPAETAEWIGMLALPKWMVLCTILLCYIIGGCIMDALAFLLVSLPIFYPLVTQLGYDPIWFGQVITIVTTMGSIMPPIGICCYVVSGMSGIPLGTAFRSGLYYMPSYIFSVFVLMVSPYWTVLVLSDLVK</sequence>
<evidence type="ECO:0000256" key="6">
    <source>
        <dbReference type="ARBA" id="ARBA00023136"/>
    </source>
</evidence>
<accession>B9M2P6</accession>
<dbReference type="InterPro" id="IPR010656">
    <property type="entry name" value="DctM"/>
</dbReference>
<keyword evidence="4 7" id="KW-0812">Transmembrane</keyword>
<dbReference type="AlphaFoldDB" id="B9M2P6"/>
<evidence type="ECO:0000256" key="4">
    <source>
        <dbReference type="ARBA" id="ARBA00022692"/>
    </source>
</evidence>
<gene>
    <name evidence="9" type="ordered locus">Geob_1065</name>
</gene>
<dbReference type="Pfam" id="PF06808">
    <property type="entry name" value="DctM"/>
    <property type="match status" value="1"/>
</dbReference>
<feature type="transmembrane region" description="Helical" evidence="7">
    <location>
        <begin position="364"/>
        <end position="390"/>
    </location>
</feature>
<dbReference type="eggNOG" id="COG1593">
    <property type="taxonomic scope" value="Bacteria"/>
</dbReference>
<feature type="transmembrane region" description="Helical" evidence="7">
    <location>
        <begin position="147"/>
        <end position="169"/>
    </location>
</feature>
<keyword evidence="10" id="KW-1185">Reference proteome</keyword>
<feature type="transmembrane region" description="Helical" evidence="7">
    <location>
        <begin position="100"/>
        <end position="127"/>
    </location>
</feature>
<keyword evidence="3" id="KW-0997">Cell inner membrane</keyword>
<dbReference type="NCBIfam" id="TIGR00786">
    <property type="entry name" value="dctM"/>
    <property type="match status" value="1"/>
</dbReference>
<dbReference type="PIRSF" id="PIRSF006066">
    <property type="entry name" value="HI0050"/>
    <property type="match status" value="1"/>
</dbReference>
<dbReference type="RefSeq" id="WP_012646154.1">
    <property type="nucleotide sequence ID" value="NC_011979.1"/>
</dbReference>
<feature type="transmembrane region" description="Helical" evidence="7">
    <location>
        <begin position="181"/>
        <end position="204"/>
    </location>
</feature>
<protein>
    <submittedName>
        <fullName evidence="9">TRAP transporter, large membrane protein component</fullName>
    </submittedName>
</protein>
<dbReference type="InterPro" id="IPR004681">
    <property type="entry name" value="TRAP_DctM"/>
</dbReference>
<keyword evidence="5 7" id="KW-1133">Transmembrane helix</keyword>
<evidence type="ECO:0000259" key="8">
    <source>
        <dbReference type="Pfam" id="PF06808"/>
    </source>
</evidence>
<evidence type="ECO:0000313" key="10">
    <source>
        <dbReference type="Proteomes" id="UP000007721"/>
    </source>
</evidence>
<feature type="transmembrane region" description="Helical" evidence="7">
    <location>
        <begin position="58"/>
        <end position="79"/>
    </location>
</feature>
<dbReference type="PANTHER" id="PTHR33362">
    <property type="entry name" value="SIALIC ACID TRAP TRANSPORTER PERMEASE PROTEIN SIAT-RELATED"/>
    <property type="match status" value="1"/>
</dbReference>
<proteinExistence type="predicted"/>
<keyword evidence="6 7" id="KW-0472">Membrane</keyword>
<evidence type="ECO:0000256" key="1">
    <source>
        <dbReference type="ARBA" id="ARBA00004429"/>
    </source>
</evidence>
<dbReference type="KEGG" id="geo:Geob_1065"/>
<dbReference type="HOGENOM" id="CLU_019824_4_0_7"/>
<feature type="transmembrane region" description="Helical" evidence="7">
    <location>
        <begin position="282"/>
        <end position="301"/>
    </location>
</feature>
<evidence type="ECO:0000256" key="2">
    <source>
        <dbReference type="ARBA" id="ARBA00022475"/>
    </source>
</evidence>
<dbReference type="EMBL" id="CP001390">
    <property type="protein sequence ID" value="ACM19425.1"/>
    <property type="molecule type" value="Genomic_DNA"/>
</dbReference>
<evidence type="ECO:0000313" key="9">
    <source>
        <dbReference type="EMBL" id="ACM19425.1"/>
    </source>
</evidence>
<feature type="transmembrane region" description="Helical" evidence="7">
    <location>
        <begin position="12"/>
        <end position="38"/>
    </location>
</feature>
<dbReference type="STRING" id="316067.Geob_1065"/>
<dbReference type="OrthoDB" id="9790209at2"/>
<name>B9M2P6_GEODF</name>
<evidence type="ECO:0000256" key="3">
    <source>
        <dbReference type="ARBA" id="ARBA00022519"/>
    </source>
</evidence>